<dbReference type="InParanoid" id="Q02C17"/>
<dbReference type="HOGENOM" id="CLU_023205_3_3_0"/>
<keyword evidence="3" id="KW-0411">Iron-sulfur</keyword>
<evidence type="ECO:0000259" key="6">
    <source>
        <dbReference type="Pfam" id="PF00248"/>
    </source>
</evidence>
<evidence type="ECO:0000256" key="4">
    <source>
        <dbReference type="SAM" id="MobiDB-lite"/>
    </source>
</evidence>
<dbReference type="KEGG" id="sus:Acid_0387"/>
<dbReference type="InterPro" id="IPR006311">
    <property type="entry name" value="TAT_signal"/>
</dbReference>
<dbReference type="AlphaFoldDB" id="Q02C17"/>
<dbReference type="EMBL" id="CP000473">
    <property type="protein sequence ID" value="ABJ81399.1"/>
    <property type="molecule type" value="Genomic_DNA"/>
</dbReference>
<gene>
    <name evidence="7" type="ordered locus">Acid_0387</name>
</gene>
<dbReference type="PROSITE" id="PS00198">
    <property type="entry name" value="4FE4S_FER_1"/>
    <property type="match status" value="1"/>
</dbReference>
<feature type="compositionally biased region" description="Polar residues" evidence="4">
    <location>
        <begin position="23"/>
        <end position="34"/>
    </location>
</feature>
<dbReference type="InterPro" id="IPR017900">
    <property type="entry name" value="4Fe4S_Fe_S_CS"/>
</dbReference>
<dbReference type="eggNOG" id="COG1453">
    <property type="taxonomic scope" value="Bacteria"/>
</dbReference>
<dbReference type="STRING" id="234267.Acid_0387"/>
<feature type="domain" description="NADP-dependent oxidoreductase" evidence="6">
    <location>
        <begin position="72"/>
        <end position="304"/>
    </location>
</feature>
<dbReference type="PANTHER" id="PTHR43312">
    <property type="entry name" value="D-THREO-ALDOSE 1-DEHYDROGENASE"/>
    <property type="match status" value="1"/>
</dbReference>
<protein>
    <submittedName>
        <fullName evidence="7">Aldo/keto reductase</fullName>
    </submittedName>
</protein>
<dbReference type="GO" id="GO:0046872">
    <property type="term" value="F:metal ion binding"/>
    <property type="evidence" value="ECO:0007669"/>
    <property type="project" value="UniProtKB-KW"/>
</dbReference>
<dbReference type="Pfam" id="PF00248">
    <property type="entry name" value="Aldo_ket_red"/>
    <property type="match status" value="1"/>
</dbReference>
<sequence length="393" mass="42253" precursor="true">MSGSSRRNFLAAGLVLPAAASASRSTDSPQQQPQVPARLSSGPTFQYRVLGKTGLKVTSVGFGCMITSDGSVVERAADLGITYFDTARGYQQGNNERMVGAALKNKRKDITLSTKSHAANRADALKDLDTSLKELGTDHVDIWYLHAKQRPEEVTDELIDAQQTAKKAGKIRFAGVSTHSGQPTLIPFLAKHEKVDVILTAYNFTMEPVMNTVIEEAVKAGKGVVAMKIMAGGAGGGRGRGGPNPNAAKLKAPGAIAAVLRWVTRNPNIHTTVPSMTDMDQLDENIRAGVQAFSDSDARLLAAHRELIRPIYCNMCGQCDGMCPKGLPVQDVLRFATYAEGYGQFALGRERFQELSAEHASVRCGECPECTVRCPHGVQVVGRLIHAQELFAC</sequence>
<accession>Q02C17</accession>
<dbReference type="CDD" id="cd19105">
    <property type="entry name" value="AKR_unchar"/>
    <property type="match status" value="1"/>
</dbReference>
<organism evidence="7">
    <name type="scientific">Solibacter usitatus (strain Ellin6076)</name>
    <dbReference type="NCBI Taxonomy" id="234267"/>
    <lineage>
        <taxon>Bacteria</taxon>
        <taxon>Pseudomonadati</taxon>
        <taxon>Acidobacteriota</taxon>
        <taxon>Terriglobia</taxon>
        <taxon>Bryobacterales</taxon>
        <taxon>Solibacteraceae</taxon>
        <taxon>Candidatus Solibacter</taxon>
    </lineage>
</organism>
<proteinExistence type="predicted"/>
<keyword evidence="5" id="KW-0732">Signal</keyword>
<evidence type="ECO:0000256" key="2">
    <source>
        <dbReference type="ARBA" id="ARBA00023004"/>
    </source>
</evidence>
<keyword evidence="1" id="KW-0479">Metal-binding</keyword>
<evidence type="ECO:0000256" key="1">
    <source>
        <dbReference type="ARBA" id="ARBA00022723"/>
    </source>
</evidence>
<dbReference type="InterPro" id="IPR053135">
    <property type="entry name" value="AKR2_Oxidoreductase"/>
</dbReference>
<evidence type="ECO:0000313" key="7">
    <source>
        <dbReference type="EMBL" id="ABJ81399.1"/>
    </source>
</evidence>
<feature type="region of interest" description="Disordered" evidence="4">
    <location>
        <begin position="21"/>
        <end position="40"/>
    </location>
</feature>
<feature type="chain" id="PRO_5004163886" evidence="5">
    <location>
        <begin position="23"/>
        <end position="393"/>
    </location>
</feature>
<dbReference type="InterPro" id="IPR036812">
    <property type="entry name" value="NAD(P)_OxRdtase_dom_sf"/>
</dbReference>
<dbReference type="PROSITE" id="PS51318">
    <property type="entry name" value="TAT"/>
    <property type="match status" value="1"/>
</dbReference>
<evidence type="ECO:0000256" key="5">
    <source>
        <dbReference type="SAM" id="SignalP"/>
    </source>
</evidence>
<feature type="signal peptide" evidence="5">
    <location>
        <begin position="1"/>
        <end position="22"/>
    </location>
</feature>
<reference evidence="7" key="1">
    <citation type="submission" date="2006-10" db="EMBL/GenBank/DDBJ databases">
        <title>Complete sequence of Solibacter usitatus Ellin6076.</title>
        <authorList>
            <consortium name="US DOE Joint Genome Institute"/>
            <person name="Copeland A."/>
            <person name="Lucas S."/>
            <person name="Lapidus A."/>
            <person name="Barry K."/>
            <person name="Detter J.C."/>
            <person name="Glavina del Rio T."/>
            <person name="Hammon N."/>
            <person name="Israni S."/>
            <person name="Dalin E."/>
            <person name="Tice H."/>
            <person name="Pitluck S."/>
            <person name="Thompson L.S."/>
            <person name="Brettin T."/>
            <person name="Bruce D."/>
            <person name="Han C."/>
            <person name="Tapia R."/>
            <person name="Gilna P."/>
            <person name="Schmutz J."/>
            <person name="Larimer F."/>
            <person name="Land M."/>
            <person name="Hauser L."/>
            <person name="Kyrpides N."/>
            <person name="Mikhailova N."/>
            <person name="Janssen P.H."/>
            <person name="Kuske C.R."/>
            <person name="Richardson P."/>
        </authorList>
    </citation>
    <scope>NUCLEOTIDE SEQUENCE</scope>
    <source>
        <strain evidence="7">Ellin6076</strain>
    </source>
</reference>
<dbReference type="SUPFAM" id="SSF46548">
    <property type="entry name" value="alpha-helical ferredoxin"/>
    <property type="match status" value="1"/>
</dbReference>
<name>Q02C17_SOLUE</name>
<keyword evidence="2" id="KW-0408">Iron</keyword>
<dbReference type="GO" id="GO:0051536">
    <property type="term" value="F:iron-sulfur cluster binding"/>
    <property type="evidence" value="ECO:0007669"/>
    <property type="project" value="UniProtKB-KW"/>
</dbReference>
<dbReference type="SUPFAM" id="SSF51430">
    <property type="entry name" value="NAD(P)-linked oxidoreductase"/>
    <property type="match status" value="1"/>
</dbReference>
<dbReference type="Gene3D" id="3.20.20.100">
    <property type="entry name" value="NADP-dependent oxidoreductase domain"/>
    <property type="match status" value="1"/>
</dbReference>
<dbReference type="InterPro" id="IPR023210">
    <property type="entry name" value="NADP_OxRdtase_dom"/>
</dbReference>
<evidence type="ECO:0000256" key="3">
    <source>
        <dbReference type="ARBA" id="ARBA00023014"/>
    </source>
</evidence>
<dbReference type="PANTHER" id="PTHR43312:SF1">
    <property type="entry name" value="NADP-DEPENDENT OXIDOREDUCTASE DOMAIN-CONTAINING PROTEIN"/>
    <property type="match status" value="1"/>
</dbReference>